<keyword evidence="3" id="KW-1185">Reference proteome</keyword>
<accession>A0A5B7JR61</accession>
<feature type="compositionally biased region" description="Polar residues" evidence="1">
    <location>
        <begin position="15"/>
        <end position="27"/>
    </location>
</feature>
<gene>
    <name evidence="2" type="ORF">E2C01_095935</name>
</gene>
<evidence type="ECO:0000256" key="1">
    <source>
        <dbReference type="SAM" id="MobiDB-lite"/>
    </source>
</evidence>
<dbReference type="EMBL" id="VSRR010123019">
    <property type="protein sequence ID" value="MPD00462.1"/>
    <property type="molecule type" value="Genomic_DNA"/>
</dbReference>
<name>A0A5B7JR61_PORTR</name>
<organism evidence="2 3">
    <name type="scientific">Portunus trituberculatus</name>
    <name type="common">Swimming crab</name>
    <name type="synonym">Neptunus trituberculatus</name>
    <dbReference type="NCBI Taxonomy" id="210409"/>
    <lineage>
        <taxon>Eukaryota</taxon>
        <taxon>Metazoa</taxon>
        <taxon>Ecdysozoa</taxon>
        <taxon>Arthropoda</taxon>
        <taxon>Crustacea</taxon>
        <taxon>Multicrustacea</taxon>
        <taxon>Malacostraca</taxon>
        <taxon>Eumalacostraca</taxon>
        <taxon>Eucarida</taxon>
        <taxon>Decapoda</taxon>
        <taxon>Pleocyemata</taxon>
        <taxon>Brachyura</taxon>
        <taxon>Eubrachyura</taxon>
        <taxon>Portunoidea</taxon>
        <taxon>Portunidae</taxon>
        <taxon>Portuninae</taxon>
        <taxon>Portunus</taxon>
    </lineage>
</organism>
<sequence>MDAGSVPRKQDGYESANNFPSETNVNKARSFPVAGPNEGRPRARASLTPTTLRSPPPARLPPKALQGGAGPGARRGPLLSLLATYGGSLAA</sequence>
<reference evidence="2 3" key="1">
    <citation type="submission" date="2019-05" db="EMBL/GenBank/DDBJ databases">
        <title>Another draft genome of Portunus trituberculatus and its Hox gene families provides insights of decapod evolution.</title>
        <authorList>
            <person name="Jeong J.-H."/>
            <person name="Song I."/>
            <person name="Kim S."/>
            <person name="Choi T."/>
            <person name="Kim D."/>
            <person name="Ryu S."/>
            <person name="Kim W."/>
        </authorList>
    </citation>
    <scope>NUCLEOTIDE SEQUENCE [LARGE SCALE GENOMIC DNA]</scope>
    <source>
        <tissue evidence="2">Muscle</tissue>
    </source>
</reference>
<dbReference type="AlphaFoldDB" id="A0A5B7JR61"/>
<comment type="caution">
    <text evidence="2">The sequence shown here is derived from an EMBL/GenBank/DDBJ whole genome shotgun (WGS) entry which is preliminary data.</text>
</comment>
<evidence type="ECO:0000313" key="3">
    <source>
        <dbReference type="Proteomes" id="UP000324222"/>
    </source>
</evidence>
<protein>
    <submittedName>
        <fullName evidence="2">Uncharacterized protein</fullName>
    </submittedName>
</protein>
<evidence type="ECO:0000313" key="2">
    <source>
        <dbReference type="EMBL" id="MPD00462.1"/>
    </source>
</evidence>
<dbReference type="Proteomes" id="UP000324222">
    <property type="component" value="Unassembled WGS sequence"/>
</dbReference>
<proteinExistence type="predicted"/>
<feature type="region of interest" description="Disordered" evidence="1">
    <location>
        <begin position="1"/>
        <end position="77"/>
    </location>
</feature>